<reference evidence="10" key="1">
    <citation type="submission" date="2016-10" db="EMBL/GenBank/DDBJ databases">
        <authorList>
            <person name="Varghese N."/>
            <person name="Submissions S."/>
        </authorList>
    </citation>
    <scope>NUCLEOTIDE SEQUENCE [LARGE SCALE GENOMIC DNA]</scope>
    <source>
        <strain evidence="10">DSM 21368</strain>
    </source>
</reference>
<dbReference type="PANTHER" id="PTHR47019">
    <property type="entry name" value="LIPID II FLIPPASE MURJ"/>
    <property type="match status" value="1"/>
</dbReference>
<protein>
    <submittedName>
        <fullName evidence="9">Putative peptidoglycan lipid II flippase</fullName>
    </submittedName>
</protein>
<evidence type="ECO:0000313" key="9">
    <source>
        <dbReference type="EMBL" id="SED90620.1"/>
    </source>
</evidence>
<dbReference type="GO" id="GO:0015648">
    <property type="term" value="F:lipid-linked peptidoglycan transporter activity"/>
    <property type="evidence" value="ECO:0007669"/>
    <property type="project" value="TreeGrafter"/>
</dbReference>
<dbReference type="GO" id="GO:0034204">
    <property type="term" value="P:lipid translocation"/>
    <property type="evidence" value="ECO:0007669"/>
    <property type="project" value="TreeGrafter"/>
</dbReference>
<keyword evidence="3 8" id="KW-0812">Transmembrane</keyword>
<feature type="transmembrane region" description="Helical" evidence="8">
    <location>
        <begin position="332"/>
        <end position="351"/>
    </location>
</feature>
<proteinExistence type="predicted"/>
<accession>A0A1H5EHW3</accession>
<dbReference type="AlphaFoldDB" id="A0A1H5EHW3"/>
<evidence type="ECO:0000256" key="3">
    <source>
        <dbReference type="ARBA" id="ARBA00022692"/>
    </source>
</evidence>
<keyword evidence="2" id="KW-1003">Cell membrane</keyword>
<dbReference type="PANTHER" id="PTHR47019:SF1">
    <property type="entry name" value="LIPID II FLIPPASE MURJ"/>
    <property type="match status" value="1"/>
</dbReference>
<keyword evidence="6 8" id="KW-1133">Transmembrane helix</keyword>
<dbReference type="RefSeq" id="WP_245708672.1">
    <property type="nucleotide sequence ID" value="NZ_FNTX01000001.1"/>
</dbReference>
<evidence type="ECO:0000256" key="8">
    <source>
        <dbReference type="SAM" id="Phobius"/>
    </source>
</evidence>
<keyword evidence="10" id="KW-1185">Reference proteome</keyword>
<name>A0A1H5EHW3_9MICO</name>
<keyword evidence="7 8" id="KW-0472">Membrane</keyword>
<evidence type="ECO:0000256" key="1">
    <source>
        <dbReference type="ARBA" id="ARBA00004651"/>
    </source>
</evidence>
<feature type="transmembrane region" description="Helical" evidence="8">
    <location>
        <begin position="371"/>
        <end position="390"/>
    </location>
</feature>
<evidence type="ECO:0000256" key="6">
    <source>
        <dbReference type="ARBA" id="ARBA00022989"/>
    </source>
</evidence>
<dbReference type="InterPro" id="IPR051050">
    <property type="entry name" value="Lipid_II_flippase_MurJ/MviN"/>
</dbReference>
<keyword evidence="4" id="KW-0133">Cell shape</keyword>
<keyword evidence="5" id="KW-0573">Peptidoglycan synthesis</keyword>
<feature type="transmembrane region" description="Helical" evidence="8">
    <location>
        <begin position="92"/>
        <end position="113"/>
    </location>
</feature>
<feature type="transmembrane region" description="Helical" evidence="8">
    <location>
        <begin position="205"/>
        <end position="227"/>
    </location>
</feature>
<sequence length="541" mass="54405">MRLRRLLGPVAGAATMIAALTIVSRVLGFGRWLVQAETVGSGAVGDAYASANLVPNVLYEVVAGGALAGAVIPLLAGPIARAAAADVDRISSALLTWAIIGLLPVAVALSVLARPLAAMLPEAAGADPGAQLEATTRFLQIFAPQVVLYGIGVVLTGVLQAHRRFLAPVLAPIASTAVVIVSYLVFGALADGLTSQPGELSDAAFAWLAWGTTAGVAALSLPLLVPVRRCGVRLRPMLRFPPGVASRARSLALAGLGSLLAQQASVVAVLWASRAGGSAGTIVVFQWAQAVYLLPYAVLAVPVATAVFPRLAELASSDAHLFQRTTWSATRAVLAVAILGTGVLVAVAPAVQQLFARCDGAGQCNDTAGMAQGLTAMAPGVIGLSLIFLISRALYSMDRSRAAVSATALGWLVVTAGALLGVALLAPGGGQGQTTLLVLGLAHTAGMTVAGVALVVLLASAMHTRVPANLLRTCVVAGGGAVVGAFVGRWVTGTILELAGTGAVAAVLAGLLGAMLAVLAVAGAVLLADRGIVRVLRRSRA</sequence>
<dbReference type="GO" id="GO:0008360">
    <property type="term" value="P:regulation of cell shape"/>
    <property type="evidence" value="ECO:0007669"/>
    <property type="project" value="UniProtKB-KW"/>
</dbReference>
<dbReference type="STRING" id="648782.SAMN04488554_1025"/>
<dbReference type="GO" id="GO:0005886">
    <property type="term" value="C:plasma membrane"/>
    <property type="evidence" value="ECO:0007669"/>
    <property type="project" value="UniProtKB-SubCell"/>
</dbReference>
<feature type="transmembrane region" description="Helical" evidence="8">
    <location>
        <begin position="436"/>
        <end position="458"/>
    </location>
</feature>
<evidence type="ECO:0000256" key="4">
    <source>
        <dbReference type="ARBA" id="ARBA00022960"/>
    </source>
</evidence>
<dbReference type="InterPro" id="IPR004268">
    <property type="entry name" value="MurJ"/>
</dbReference>
<comment type="subcellular location">
    <subcellularLocation>
        <location evidence="1">Cell membrane</location>
        <topology evidence="1">Multi-pass membrane protein</topology>
    </subcellularLocation>
</comment>
<dbReference type="Proteomes" id="UP000199220">
    <property type="component" value="Unassembled WGS sequence"/>
</dbReference>
<feature type="transmembrane region" description="Helical" evidence="8">
    <location>
        <begin position="248"/>
        <end position="272"/>
    </location>
</feature>
<gene>
    <name evidence="9" type="ORF">SAMN04488554_1025</name>
</gene>
<feature type="transmembrane region" description="Helical" evidence="8">
    <location>
        <begin position="57"/>
        <end position="80"/>
    </location>
</feature>
<evidence type="ECO:0000256" key="2">
    <source>
        <dbReference type="ARBA" id="ARBA00022475"/>
    </source>
</evidence>
<organism evidence="9 10">
    <name type="scientific">Ruania alba</name>
    <dbReference type="NCBI Taxonomy" id="648782"/>
    <lineage>
        <taxon>Bacteria</taxon>
        <taxon>Bacillati</taxon>
        <taxon>Actinomycetota</taxon>
        <taxon>Actinomycetes</taxon>
        <taxon>Micrococcales</taxon>
        <taxon>Ruaniaceae</taxon>
        <taxon>Ruania</taxon>
    </lineage>
</organism>
<dbReference type="GO" id="GO:0009252">
    <property type="term" value="P:peptidoglycan biosynthetic process"/>
    <property type="evidence" value="ECO:0007669"/>
    <property type="project" value="UniProtKB-KW"/>
</dbReference>
<evidence type="ECO:0000313" key="10">
    <source>
        <dbReference type="Proteomes" id="UP000199220"/>
    </source>
</evidence>
<feature type="transmembrane region" description="Helical" evidence="8">
    <location>
        <begin position="503"/>
        <end position="528"/>
    </location>
</feature>
<feature type="transmembrane region" description="Helical" evidence="8">
    <location>
        <begin position="292"/>
        <end position="311"/>
    </location>
</feature>
<evidence type="ECO:0000256" key="7">
    <source>
        <dbReference type="ARBA" id="ARBA00023136"/>
    </source>
</evidence>
<feature type="transmembrane region" description="Helical" evidence="8">
    <location>
        <begin position="470"/>
        <end position="491"/>
    </location>
</feature>
<feature type="transmembrane region" description="Helical" evidence="8">
    <location>
        <begin position="165"/>
        <end position="185"/>
    </location>
</feature>
<feature type="transmembrane region" description="Helical" evidence="8">
    <location>
        <begin position="138"/>
        <end position="158"/>
    </location>
</feature>
<dbReference type="PRINTS" id="PR01806">
    <property type="entry name" value="VIRFACTRMVIN"/>
</dbReference>
<evidence type="ECO:0000256" key="5">
    <source>
        <dbReference type="ARBA" id="ARBA00022984"/>
    </source>
</evidence>
<dbReference type="EMBL" id="FNTX01000001">
    <property type="protein sequence ID" value="SED90620.1"/>
    <property type="molecule type" value="Genomic_DNA"/>
</dbReference>
<dbReference type="Pfam" id="PF03023">
    <property type="entry name" value="MurJ"/>
    <property type="match status" value="1"/>
</dbReference>
<feature type="transmembrane region" description="Helical" evidence="8">
    <location>
        <begin position="402"/>
        <end position="424"/>
    </location>
</feature>